<protein>
    <submittedName>
        <fullName evidence="1">Uncharacterized protein</fullName>
    </submittedName>
</protein>
<name>A0A0F6AEA6_9GAMM</name>
<accession>A0A0F6AEA6</accession>
<organism evidence="1 2">
    <name type="scientific">Pseudoalteromonas luteoviolacea S4054</name>
    <dbReference type="NCBI Taxonomy" id="1129367"/>
    <lineage>
        <taxon>Bacteria</taxon>
        <taxon>Pseudomonadati</taxon>
        <taxon>Pseudomonadota</taxon>
        <taxon>Gammaproteobacteria</taxon>
        <taxon>Alteromonadales</taxon>
        <taxon>Pseudoalteromonadaceae</taxon>
        <taxon>Pseudoalteromonas</taxon>
    </lineage>
</organism>
<evidence type="ECO:0000313" key="2">
    <source>
        <dbReference type="Proteomes" id="UP000033434"/>
    </source>
</evidence>
<dbReference type="Proteomes" id="UP000033434">
    <property type="component" value="Unassembled WGS sequence"/>
</dbReference>
<sequence>MNKFIFEMKDPSKDTHLRQTNNQEMYPVKYNGVTNET</sequence>
<comment type="caution">
    <text evidence="1">The sequence shown here is derived from an EMBL/GenBank/DDBJ whole genome shotgun (WGS) entry which is preliminary data.</text>
</comment>
<reference evidence="1 2" key="1">
    <citation type="journal article" date="2015" name="BMC Genomics">
        <title>Genome mining reveals unlocked bioactive potential of marine Gram-negative bacteria.</title>
        <authorList>
            <person name="Machado H."/>
            <person name="Sonnenschein E.C."/>
            <person name="Melchiorsen J."/>
            <person name="Gram L."/>
        </authorList>
    </citation>
    <scope>NUCLEOTIDE SEQUENCE [LARGE SCALE GENOMIC DNA]</scope>
    <source>
        <strain evidence="1 2">S4054</strain>
    </source>
</reference>
<dbReference type="AlphaFoldDB" id="A0A0F6AEA6"/>
<proteinExistence type="predicted"/>
<dbReference type="PATRIC" id="fig|1129367.4.peg.1512"/>
<evidence type="ECO:0000313" key="1">
    <source>
        <dbReference type="EMBL" id="KKE84493.1"/>
    </source>
</evidence>
<dbReference type="EMBL" id="AUXW01000136">
    <property type="protein sequence ID" value="KKE84493.1"/>
    <property type="molecule type" value="Genomic_DNA"/>
</dbReference>
<gene>
    <name evidence="1" type="ORF">N479_08705</name>
</gene>